<evidence type="ECO:0000313" key="1">
    <source>
        <dbReference type="EMBL" id="CBE67692.1"/>
    </source>
</evidence>
<dbReference type="AlphaFoldDB" id="D5MKP5"/>
<protein>
    <submittedName>
        <fullName evidence="1">Uncharacterized protein</fullName>
    </submittedName>
</protein>
<proteinExistence type="predicted"/>
<evidence type="ECO:0000313" key="2">
    <source>
        <dbReference type="Proteomes" id="UP000006898"/>
    </source>
</evidence>
<accession>D5MKP5</accession>
<gene>
    <name evidence="1" type="ORF">DAMO_0619</name>
</gene>
<dbReference type="EMBL" id="FP565575">
    <property type="protein sequence ID" value="CBE67692.1"/>
    <property type="molecule type" value="Genomic_DNA"/>
</dbReference>
<dbReference type="HOGENOM" id="CLU_2583188_0_0_0"/>
<reference evidence="1 2" key="1">
    <citation type="journal article" date="2010" name="Nature">
        <title>Nitrite-driven anaerobic methane oxidation by oxygenic bacteria.</title>
        <authorList>
            <person name="Ettwig K.F."/>
            <person name="Butler M.K."/>
            <person name="Le Paslier D."/>
            <person name="Pelletier E."/>
            <person name="Mangenot S."/>
            <person name="Kuypers M.M.M."/>
            <person name="Schreiber F."/>
            <person name="Dutilh B.E."/>
            <person name="Zedelius J."/>
            <person name="de Beer D."/>
            <person name="Gloerich J."/>
            <person name="Wessels H.J.C.T."/>
            <person name="van Allen T."/>
            <person name="Luesken F."/>
            <person name="Wu M."/>
            <person name="van de Pas-Schoonen K.T."/>
            <person name="Op den Camp H.J.M."/>
            <person name="Janssen-Megens E.M."/>
            <person name="Francoijs K-J."/>
            <person name="Stunnenberg H."/>
            <person name="Weissenbach J."/>
            <person name="Jetten M.S.M."/>
            <person name="Strous M."/>
        </authorList>
    </citation>
    <scope>NUCLEOTIDE SEQUENCE [LARGE SCALE GENOMIC DNA]</scope>
</reference>
<organism evidence="1 2">
    <name type="scientific">Methylomirabilis oxygeniifera</name>
    <dbReference type="NCBI Taxonomy" id="671143"/>
    <lineage>
        <taxon>Bacteria</taxon>
        <taxon>Candidatus Methylomirabilota</taxon>
        <taxon>Candidatus Methylomirabilia</taxon>
        <taxon>Candidatus Methylomirabilales</taxon>
        <taxon>Candidatus Methylomirabilaceae</taxon>
        <taxon>Candidatus Methylomirabilis</taxon>
    </lineage>
</organism>
<dbReference type="Proteomes" id="UP000006898">
    <property type="component" value="Chromosome"/>
</dbReference>
<sequence>MLGQDVHFIARPVAPEIEIGHQSAIVSASVILGIVDSIHGLAIPEMSIVSPDTIQVSLLIENRLEDGRAGRHARKPLDDP</sequence>
<dbReference type="KEGG" id="mox:DAMO_0619"/>
<name>D5MKP5_METO1</name>